<dbReference type="Proteomes" id="UP000257109">
    <property type="component" value="Unassembled WGS sequence"/>
</dbReference>
<keyword evidence="2" id="KW-1185">Reference proteome</keyword>
<reference evidence="1" key="1">
    <citation type="submission" date="2018-05" db="EMBL/GenBank/DDBJ databases">
        <title>Draft genome of Mucuna pruriens seed.</title>
        <authorList>
            <person name="Nnadi N.E."/>
            <person name="Vos R."/>
            <person name="Hasami M.H."/>
            <person name="Devisetty U.K."/>
            <person name="Aguiy J.C."/>
        </authorList>
    </citation>
    <scope>NUCLEOTIDE SEQUENCE [LARGE SCALE GENOMIC DNA]</scope>
    <source>
        <strain evidence="1">JCA_2017</strain>
    </source>
</reference>
<evidence type="ECO:0000313" key="2">
    <source>
        <dbReference type="Proteomes" id="UP000257109"/>
    </source>
</evidence>
<feature type="non-terminal residue" evidence="1">
    <location>
        <position position="1"/>
    </location>
</feature>
<organism evidence="1 2">
    <name type="scientific">Mucuna pruriens</name>
    <name type="common">Velvet bean</name>
    <name type="synonym">Dolichos pruriens</name>
    <dbReference type="NCBI Taxonomy" id="157652"/>
    <lineage>
        <taxon>Eukaryota</taxon>
        <taxon>Viridiplantae</taxon>
        <taxon>Streptophyta</taxon>
        <taxon>Embryophyta</taxon>
        <taxon>Tracheophyta</taxon>
        <taxon>Spermatophyta</taxon>
        <taxon>Magnoliopsida</taxon>
        <taxon>eudicotyledons</taxon>
        <taxon>Gunneridae</taxon>
        <taxon>Pentapetalae</taxon>
        <taxon>rosids</taxon>
        <taxon>fabids</taxon>
        <taxon>Fabales</taxon>
        <taxon>Fabaceae</taxon>
        <taxon>Papilionoideae</taxon>
        <taxon>50 kb inversion clade</taxon>
        <taxon>NPAAA clade</taxon>
        <taxon>indigoferoid/millettioid clade</taxon>
        <taxon>Phaseoleae</taxon>
        <taxon>Mucuna</taxon>
    </lineage>
</organism>
<comment type="caution">
    <text evidence="1">The sequence shown here is derived from an EMBL/GenBank/DDBJ whole genome shotgun (WGS) entry which is preliminary data.</text>
</comment>
<dbReference type="EMBL" id="QJKJ01003577">
    <property type="protein sequence ID" value="RDX97760.1"/>
    <property type="molecule type" value="Genomic_DNA"/>
</dbReference>
<protein>
    <submittedName>
        <fullName evidence="1">Uncharacterized protein</fullName>
    </submittedName>
</protein>
<dbReference type="AlphaFoldDB" id="A0A371H4Q0"/>
<proteinExistence type="predicted"/>
<name>A0A371H4Q0_MUCPR</name>
<gene>
    <name evidence="1" type="ORF">CR513_19438</name>
</gene>
<evidence type="ECO:0000313" key="1">
    <source>
        <dbReference type="EMBL" id="RDX97760.1"/>
    </source>
</evidence>
<sequence>MSFVDGTIVKPSRIVPLYQSLLRNNNIASIPHKAKNLSGNNWANANLSTHVIVVEFSHDWIA</sequence>
<accession>A0A371H4Q0</accession>